<dbReference type="KEGG" id="xin:Q7W82_04215"/>
<dbReference type="RefSeq" id="WP_242160159.1">
    <property type="nucleotide sequence ID" value="NZ_CP131914.1"/>
</dbReference>
<reference evidence="1" key="2">
    <citation type="submission" date="2022-01" db="EMBL/GenBank/DDBJ databases">
        <authorList>
            <person name="Rana R."/>
            <person name="Patil P.B."/>
        </authorList>
    </citation>
    <scope>NUCLEOTIDE SEQUENCE</scope>
    <source>
        <strain evidence="1">PPL560</strain>
    </source>
</reference>
<name>A0AAU8I849_9XANT</name>
<sequence>MTMRVPCQYAIIQFMPYPETGEFANVGVVLACPQLRFLDTRIAPIKRTKRITDFFEGLEARVYREALRYIEGDLMRLGSAVNSGEVPARLAFDEITRPREALIRFGATRTIMASDHPHKTLQLLYDRFVERDFATKEYHETTMRQRLDELLVTADLRAYFTDTFVGDEDYPVKFPFVSTGPTASQIVIKPLNLTQEEPYKIFEHGNLWISRINRLRKHRRLPKTVLFAIDKASDGKKRLKAAEEVAADLREAGAIVEPLVHTDAILKVAEMAKPND</sequence>
<dbReference type="EMBL" id="CP131914">
    <property type="protein sequence ID" value="XCI81373.1"/>
    <property type="molecule type" value="Genomic_DNA"/>
</dbReference>
<dbReference type="Pfam" id="PF11236">
    <property type="entry name" value="DUF3037"/>
    <property type="match status" value="1"/>
</dbReference>
<dbReference type="EMBL" id="JAKJPQ010000009">
    <property type="protein sequence ID" value="MCI2262192.1"/>
    <property type="molecule type" value="Genomic_DNA"/>
</dbReference>
<protein>
    <submittedName>
        <fullName evidence="2">DUF3037 domain-containing protein</fullName>
    </submittedName>
</protein>
<dbReference type="Proteomes" id="UP001430647">
    <property type="component" value="Unassembled WGS sequence"/>
</dbReference>
<accession>A0AAU8I849</accession>
<reference evidence="2" key="3">
    <citation type="submission" date="2023-08" db="EMBL/GenBank/DDBJ databases">
        <title>Complete genome sequence of Xanthomonas indica.</title>
        <authorList>
            <person name="Patil P.B."/>
            <person name="Rana R."/>
        </authorList>
    </citation>
    <scope>NUCLEOTIDE SEQUENCE</scope>
    <source>
        <strain evidence="2">PPL560</strain>
    </source>
</reference>
<organism evidence="2">
    <name type="scientific">Xanthomonas indica</name>
    <dbReference type="NCBI Taxonomy" id="2912242"/>
    <lineage>
        <taxon>Bacteria</taxon>
        <taxon>Pseudomonadati</taxon>
        <taxon>Pseudomonadota</taxon>
        <taxon>Gammaproteobacteria</taxon>
        <taxon>Lysobacterales</taxon>
        <taxon>Lysobacteraceae</taxon>
        <taxon>Xanthomonas</taxon>
    </lineage>
</organism>
<dbReference type="AlphaFoldDB" id="A0AAU8I849"/>
<evidence type="ECO:0000313" key="2">
    <source>
        <dbReference type="EMBL" id="XCI81373.1"/>
    </source>
</evidence>
<keyword evidence="3" id="KW-1185">Reference proteome</keyword>
<evidence type="ECO:0000313" key="1">
    <source>
        <dbReference type="EMBL" id="MCI2262192.1"/>
    </source>
</evidence>
<gene>
    <name evidence="1" type="ORF">L3V74_11620</name>
    <name evidence="2" type="ORF">Q7W82_04215</name>
</gene>
<proteinExistence type="predicted"/>
<dbReference type="InterPro" id="IPR021398">
    <property type="entry name" value="DUF3037"/>
</dbReference>
<reference evidence="1 3" key="1">
    <citation type="journal article" date="2022" name="Curr. Microbiol.">
        <title>Xanthomonas indica sp. nov., a Novel Member of Non-Pathogenic Xanthomonas Community from Healthy Rice Seeds.</title>
        <authorList>
            <person name="Rana R."/>
            <person name="Madhavan V.N."/>
            <person name="Saroha T."/>
            <person name="Bansal K."/>
            <person name="Kaur A."/>
            <person name="Sonti R.V."/>
            <person name="Patel H.K."/>
            <person name="Patil P.B."/>
        </authorList>
    </citation>
    <scope>NUCLEOTIDE SEQUENCE [LARGE SCALE GENOMIC DNA]</scope>
    <source>
        <strain evidence="1 3">PPL560</strain>
    </source>
</reference>
<evidence type="ECO:0000313" key="3">
    <source>
        <dbReference type="Proteomes" id="UP001430647"/>
    </source>
</evidence>